<dbReference type="PANTHER" id="PTHR30136">
    <property type="entry name" value="HELIX-TURN-HELIX TRANSCRIPTIONAL REGULATOR, ICLR FAMILY"/>
    <property type="match status" value="1"/>
</dbReference>
<evidence type="ECO:0000256" key="3">
    <source>
        <dbReference type="ARBA" id="ARBA00023163"/>
    </source>
</evidence>
<dbReference type="PROSITE" id="PS51078">
    <property type="entry name" value="ICLR_ED"/>
    <property type="match status" value="1"/>
</dbReference>
<dbReference type="SUPFAM" id="SSF46785">
    <property type="entry name" value="Winged helix' DNA-binding domain"/>
    <property type="match status" value="1"/>
</dbReference>
<dbReference type="GO" id="GO:0003700">
    <property type="term" value="F:DNA-binding transcription factor activity"/>
    <property type="evidence" value="ECO:0007669"/>
    <property type="project" value="TreeGrafter"/>
</dbReference>
<dbReference type="InterPro" id="IPR014757">
    <property type="entry name" value="Tscrpt_reg_IclR_C"/>
</dbReference>
<dbReference type="InterPro" id="IPR036390">
    <property type="entry name" value="WH_DNA-bd_sf"/>
</dbReference>
<dbReference type="Gene3D" id="1.10.10.10">
    <property type="entry name" value="Winged helix-like DNA-binding domain superfamily/Winged helix DNA-binding domain"/>
    <property type="match status" value="1"/>
</dbReference>
<keyword evidence="3" id="KW-0804">Transcription</keyword>
<keyword evidence="2" id="KW-0238">DNA-binding</keyword>
<evidence type="ECO:0000259" key="4">
    <source>
        <dbReference type="PROSITE" id="PS51077"/>
    </source>
</evidence>
<name>A0A517VU79_9PLAN</name>
<dbReference type="Pfam" id="PF09339">
    <property type="entry name" value="HTH_IclR"/>
    <property type="match status" value="1"/>
</dbReference>
<dbReference type="InterPro" id="IPR005471">
    <property type="entry name" value="Tscrpt_reg_IclR_N"/>
</dbReference>
<dbReference type="Gene3D" id="3.30.450.40">
    <property type="match status" value="1"/>
</dbReference>
<dbReference type="GO" id="GO:0003677">
    <property type="term" value="F:DNA binding"/>
    <property type="evidence" value="ECO:0007669"/>
    <property type="project" value="UniProtKB-KW"/>
</dbReference>
<keyword evidence="1" id="KW-0805">Transcription regulation</keyword>
<gene>
    <name evidence="6" type="primary">allR</name>
    <name evidence="6" type="ORF">V144x_19970</name>
</gene>
<dbReference type="GO" id="GO:0045892">
    <property type="term" value="P:negative regulation of DNA-templated transcription"/>
    <property type="evidence" value="ECO:0007669"/>
    <property type="project" value="TreeGrafter"/>
</dbReference>
<dbReference type="Proteomes" id="UP000318704">
    <property type="component" value="Chromosome"/>
</dbReference>
<evidence type="ECO:0000313" key="7">
    <source>
        <dbReference type="Proteomes" id="UP000318704"/>
    </source>
</evidence>
<dbReference type="InterPro" id="IPR029016">
    <property type="entry name" value="GAF-like_dom_sf"/>
</dbReference>
<dbReference type="SMART" id="SM00346">
    <property type="entry name" value="HTH_ICLR"/>
    <property type="match status" value="1"/>
</dbReference>
<dbReference type="InterPro" id="IPR050707">
    <property type="entry name" value="HTH_MetabolicPath_Reg"/>
</dbReference>
<evidence type="ECO:0000259" key="5">
    <source>
        <dbReference type="PROSITE" id="PS51078"/>
    </source>
</evidence>
<dbReference type="PANTHER" id="PTHR30136:SF24">
    <property type="entry name" value="HTH-TYPE TRANSCRIPTIONAL REPRESSOR ALLR"/>
    <property type="match status" value="1"/>
</dbReference>
<proteinExistence type="predicted"/>
<dbReference type="RefSeq" id="WP_144984845.1">
    <property type="nucleotide sequence ID" value="NZ_CP037920.1"/>
</dbReference>
<evidence type="ECO:0000256" key="2">
    <source>
        <dbReference type="ARBA" id="ARBA00023125"/>
    </source>
</evidence>
<dbReference type="KEGG" id="gaw:V144x_19970"/>
<dbReference type="EMBL" id="CP037920">
    <property type="protein sequence ID" value="QDT96539.1"/>
    <property type="molecule type" value="Genomic_DNA"/>
</dbReference>
<dbReference type="PROSITE" id="PS51077">
    <property type="entry name" value="HTH_ICLR"/>
    <property type="match status" value="1"/>
</dbReference>
<evidence type="ECO:0000256" key="1">
    <source>
        <dbReference type="ARBA" id="ARBA00023015"/>
    </source>
</evidence>
<evidence type="ECO:0000313" key="6">
    <source>
        <dbReference type="EMBL" id="QDT96539.1"/>
    </source>
</evidence>
<dbReference type="SUPFAM" id="SSF55781">
    <property type="entry name" value="GAF domain-like"/>
    <property type="match status" value="1"/>
</dbReference>
<dbReference type="AlphaFoldDB" id="A0A517VU79"/>
<dbReference type="InterPro" id="IPR036388">
    <property type="entry name" value="WH-like_DNA-bd_sf"/>
</dbReference>
<feature type="domain" description="HTH iclR-type" evidence="4">
    <location>
        <begin position="15"/>
        <end position="77"/>
    </location>
</feature>
<dbReference type="Pfam" id="PF01614">
    <property type="entry name" value="IclR_C"/>
    <property type="match status" value="1"/>
</dbReference>
<protein>
    <submittedName>
        <fullName evidence="6">HTH-type transcriptional repressor AllR</fullName>
    </submittedName>
</protein>
<feature type="domain" description="IclR-ED" evidence="5">
    <location>
        <begin position="78"/>
        <end position="261"/>
    </location>
</feature>
<sequence>MKKKTAAIDTNRYHVPNLERAIKIVEYLADRPEGITMSDVSVALQIPKNSAFRILNTLLAYGYVLRDEKTQQFRLSGKFLGLGGRGTGAEQLLENSIDVLRRLRDETGETTLVGRLIDREGVVLGQVASNHPIKVLVELGTRFPLHVAAPAKIMLAYLPPAEQERLIAKLTLKKYTNRTITSIKKLKSTLKASCDLGYAVDWGEEVEGINCVAAPIFDHSGYPIASIWVTGPEPRIGHQQFDKFAEIVKKHAAEISSRMGYV</sequence>
<accession>A0A517VU79</accession>
<organism evidence="6 7">
    <name type="scientific">Gimesia aquarii</name>
    <dbReference type="NCBI Taxonomy" id="2527964"/>
    <lineage>
        <taxon>Bacteria</taxon>
        <taxon>Pseudomonadati</taxon>
        <taxon>Planctomycetota</taxon>
        <taxon>Planctomycetia</taxon>
        <taxon>Planctomycetales</taxon>
        <taxon>Planctomycetaceae</taxon>
        <taxon>Gimesia</taxon>
    </lineage>
</organism>
<reference evidence="6 7" key="1">
    <citation type="submission" date="2019-03" db="EMBL/GenBank/DDBJ databases">
        <title>Deep-cultivation of Planctomycetes and their phenomic and genomic characterization uncovers novel biology.</title>
        <authorList>
            <person name="Wiegand S."/>
            <person name="Jogler M."/>
            <person name="Boedeker C."/>
            <person name="Pinto D."/>
            <person name="Vollmers J."/>
            <person name="Rivas-Marin E."/>
            <person name="Kohn T."/>
            <person name="Peeters S.H."/>
            <person name="Heuer A."/>
            <person name="Rast P."/>
            <person name="Oberbeckmann S."/>
            <person name="Bunk B."/>
            <person name="Jeske O."/>
            <person name="Meyerdierks A."/>
            <person name="Storesund J.E."/>
            <person name="Kallscheuer N."/>
            <person name="Luecker S."/>
            <person name="Lage O.M."/>
            <person name="Pohl T."/>
            <person name="Merkel B.J."/>
            <person name="Hornburger P."/>
            <person name="Mueller R.-W."/>
            <person name="Bruemmer F."/>
            <person name="Labrenz M."/>
            <person name="Spormann A.M."/>
            <person name="Op den Camp H."/>
            <person name="Overmann J."/>
            <person name="Amann R."/>
            <person name="Jetten M.S.M."/>
            <person name="Mascher T."/>
            <person name="Medema M.H."/>
            <person name="Devos D.P."/>
            <person name="Kaster A.-K."/>
            <person name="Ovreas L."/>
            <person name="Rohde M."/>
            <person name="Galperin M.Y."/>
            <person name="Jogler C."/>
        </authorList>
    </citation>
    <scope>NUCLEOTIDE SEQUENCE [LARGE SCALE GENOMIC DNA]</scope>
    <source>
        <strain evidence="6 7">V144</strain>
    </source>
</reference>